<feature type="domain" description="Glycosyltransferase subfamily 4-like N-terminal" evidence="4">
    <location>
        <begin position="19"/>
        <end position="202"/>
    </location>
</feature>
<dbReference type="Gene3D" id="3.40.50.2000">
    <property type="entry name" value="Glycogen Phosphorylase B"/>
    <property type="match status" value="2"/>
</dbReference>
<evidence type="ECO:0000259" key="4">
    <source>
        <dbReference type="Pfam" id="PF13579"/>
    </source>
</evidence>
<evidence type="ECO:0000313" key="6">
    <source>
        <dbReference type="Proteomes" id="UP001172738"/>
    </source>
</evidence>
<dbReference type="InterPro" id="IPR001296">
    <property type="entry name" value="Glyco_trans_1"/>
</dbReference>
<dbReference type="Pfam" id="PF13579">
    <property type="entry name" value="Glyco_trans_4_4"/>
    <property type="match status" value="1"/>
</dbReference>
<gene>
    <name evidence="5" type="ORF">QQX04_03330</name>
</gene>
<dbReference type="CDD" id="cd03794">
    <property type="entry name" value="GT4_WbuB-like"/>
    <property type="match status" value="1"/>
</dbReference>
<feature type="domain" description="Glycosyl transferase family 1" evidence="3">
    <location>
        <begin position="213"/>
        <end position="382"/>
    </location>
</feature>
<evidence type="ECO:0000256" key="1">
    <source>
        <dbReference type="ARBA" id="ARBA00022676"/>
    </source>
</evidence>
<comment type="caution">
    <text evidence="5">The sequence shown here is derived from an EMBL/GenBank/DDBJ whole genome shotgun (WGS) entry which is preliminary data.</text>
</comment>
<dbReference type="PANTHER" id="PTHR12526:SF622">
    <property type="entry name" value="GLYCOSYLTRANSFERASE (GROUP I)"/>
    <property type="match status" value="1"/>
</dbReference>
<dbReference type="SUPFAM" id="SSF53756">
    <property type="entry name" value="UDP-Glycosyltransferase/glycogen phosphorylase"/>
    <property type="match status" value="1"/>
</dbReference>
<keyword evidence="2" id="KW-0808">Transferase</keyword>
<organism evidence="5 6">
    <name type="scientific">Demequina zhanjiangensis</name>
    <dbReference type="NCBI Taxonomy" id="3051659"/>
    <lineage>
        <taxon>Bacteria</taxon>
        <taxon>Bacillati</taxon>
        <taxon>Actinomycetota</taxon>
        <taxon>Actinomycetes</taxon>
        <taxon>Micrococcales</taxon>
        <taxon>Demequinaceae</taxon>
        <taxon>Demequina</taxon>
    </lineage>
</organism>
<name>A0ABT8FYY6_9MICO</name>
<keyword evidence="1" id="KW-0328">Glycosyltransferase</keyword>
<dbReference type="Pfam" id="PF00534">
    <property type="entry name" value="Glycos_transf_1"/>
    <property type="match status" value="1"/>
</dbReference>
<sequence length="408" mass="44356">MTDPIKAAILSLNYSPEPTGIAPYTTSLARHLSTAGKRVTAITGFPHYPQWKRNPDDRGWRRRDLDQGVHLRRLTHYVPNPPRGSRRLVSEITFGLHQVRVGWNRPSVTVFVSPALFSSALCMARSRTFSRSKRVVWVQDLYSQGMAETGEGKGLAVRVAAGVEGWLLRNADAVVAIHPAMAERIATDLKVDPERIHVVPNWSHITVEPVDRASVRARHGWAEDDFIVLHAGNIGKKQGLSNVVEAAKLAEASESKVRFVLLGDGADRARLEQEAGDCSRLTFMDPLPGDDFTAALQAADALLVNELPGVREMAVPSKLTSYFAARRPVIAATDPTGIVASIMSDAHAGPIVQSGEPDLLLAAAEDLSDDATFADHASEAGYAYFQENLSEAGAMQSWDSILKAVTRA</sequence>
<dbReference type="InterPro" id="IPR028098">
    <property type="entry name" value="Glyco_trans_4-like_N"/>
</dbReference>
<evidence type="ECO:0000256" key="2">
    <source>
        <dbReference type="ARBA" id="ARBA00022679"/>
    </source>
</evidence>
<keyword evidence="6" id="KW-1185">Reference proteome</keyword>
<evidence type="ECO:0000259" key="3">
    <source>
        <dbReference type="Pfam" id="PF00534"/>
    </source>
</evidence>
<accession>A0ABT8FYY6</accession>
<dbReference type="EMBL" id="JAUHPV010000002">
    <property type="protein sequence ID" value="MDN4472023.1"/>
    <property type="molecule type" value="Genomic_DNA"/>
</dbReference>
<proteinExistence type="predicted"/>
<dbReference type="Proteomes" id="UP001172738">
    <property type="component" value="Unassembled WGS sequence"/>
</dbReference>
<dbReference type="PANTHER" id="PTHR12526">
    <property type="entry name" value="GLYCOSYLTRANSFERASE"/>
    <property type="match status" value="1"/>
</dbReference>
<reference evidence="5" key="1">
    <citation type="submission" date="2023-06" db="EMBL/GenBank/DDBJ databases">
        <title>SYSU T00b26.</title>
        <authorList>
            <person name="Gao L."/>
            <person name="Fang B.-Z."/>
            <person name="Li W.-J."/>
        </authorList>
    </citation>
    <scope>NUCLEOTIDE SEQUENCE</scope>
    <source>
        <strain evidence="5">SYSU T00b26</strain>
    </source>
</reference>
<dbReference type="RefSeq" id="WP_301126271.1">
    <property type="nucleotide sequence ID" value="NZ_JAUHPV010000002.1"/>
</dbReference>
<protein>
    <submittedName>
        <fullName evidence="5">Glycosyltransferase family 4 protein</fullName>
    </submittedName>
</protein>
<evidence type="ECO:0000313" key="5">
    <source>
        <dbReference type="EMBL" id="MDN4472023.1"/>
    </source>
</evidence>